<evidence type="ECO:0000259" key="1">
    <source>
        <dbReference type="Pfam" id="PF12252"/>
    </source>
</evidence>
<feature type="domain" description="SidE PDE" evidence="1">
    <location>
        <begin position="1"/>
        <end position="134"/>
    </location>
</feature>
<sequence>MLFSVSGRESDLGFSSNPDKYREYRKKCAEQFIQYAKELKMNATDIKNYSQLILYMGNPDFLKEYSHSPEMINLYHIMNLAHKLDLMRCYHLPQYERALKAGHDPLVVPSEEQQQGFNNVLKMVSDRITATGDRQYCVFDKDKGRVIQSTRDYDKKVFVKANTDPEECLRLCIEASNTATLAAEAKEQQVTSLPIIPTEELQYYFLPILDHLNRNLGKLGIKELDNLDSSYSVSKITQQGETFTVIAETNYNDKPTKNITITSVQLNEIIRKIDPAKLPLIFDPISVAEYISKNIGHLNISALDKIDSSYLIQKIETTSNPNEFKLTAESPYMNSGRVEVTLSISELRQTVQRIHNNAAIYVVQTTHSFDEKQTLTYTF</sequence>
<dbReference type="Pfam" id="PF12252">
    <property type="entry name" value="SidE_PDE"/>
    <property type="match status" value="1"/>
</dbReference>
<accession>A0A0W0VV02</accession>
<dbReference type="STRING" id="45067.Llan_0635"/>
<organism evidence="2 3">
    <name type="scientific">Legionella lansingensis</name>
    <dbReference type="NCBI Taxonomy" id="45067"/>
    <lineage>
        <taxon>Bacteria</taxon>
        <taxon>Pseudomonadati</taxon>
        <taxon>Pseudomonadota</taxon>
        <taxon>Gammaproteobacteria</taxon>
        <taxon>Legionellales</taxon>
        <taxon>Legionellaceae</taxon>
        <taxon>Legionella</taxon>
    </lineage>
</organism>
<dbReference type="EMBL" id="LNYI01000011">
    <property type="protein sequence ID" value="KTD23854.1"/>
    <property type="molecule type" value="Genomic_DNA"/>
</dbReference>
<dbReference type="PATRIC" id="fig|45067.4.peg.661"/>
<proteinExistence type="predicted"/>
<dbReference type="OrthoDB" id="5631765at2"/>
<dbReference type="InterPro" id="IPR021014">
    <property type="entry name" value="SidE_PDE"/>
</dbReference>
<reference evidence="2 3" key="1">
    <citation type="submission" date="2015-11" db="EMBL/GenBank/DDBJ databases">
        <title>Genomic analysis of 38 Legionella species identifies large and diverse effector repertoires.</title>
        <authorList>
            <person name="Burstein D."/>
            <person name="Amaro F."/>
            <person name="Zusman T."/>
            <person name="Lifshitz Z."/>
            <person name="Cohen O."/>
            <person name="Gilbert J.A."/>
            <person name="Pupko T."/>
            <person name="Shuman H.A."/>
            <person name="Segal G."/>
        </authorList>
    </citation>
    <scope>NUCLEOTIDE SEQUENCE [LARGE SCALE GENOMIC DNA]</scope>
    <source>
        <strain evidence="2 3">ATCC 49751</strain>
    </source>
</reference>
<keyword evidence="3" id="KW-1185">Reference proteome</keyword>
<comment type="caution">
    <text evidence="2">The sequence shown here is derived from an EMBL/GenBank/DDBJ whole genome shotgun (WGS) entry which is preliminary data.</text>
</comment>
<gene>
    <name evidence="2" type="primary">gph</name>
    <name evidence="2" type="ORF">Llan_0635</name>
</gene>
<protein>
    <submittedName>
        <fullName evidence="2">Phosphatase</fullName>
    </submittedName>
</protein>
<dbReference type="AlphaFoldDB" id="A0A0W0VV02"/>
<dbReference type="Proteomes" id="UP000054869">
    <property type="component" value="Unassembled WGS sequence"/>
</dbReference>
<evidence type="ECO:0000313" key="2">
    <source>
        <dbReference type="EMBL" id="KTD23854.1"/>
    </source>
</evidence>
<name>A0A0W0VV02_9GAMM</name>
<evidence type="ECO:0000313" key="3">
    <source>
        <dbReference type="Proteomes" id="UP000054869"/>
    </source>
</evidence>